<organism evidence="1">
    <name type="scientific">viral metagenome</name>
    <dbReference type="NCBI Taxonomy" id="1070528"/>
    <lineage>
        <taxon>unclassified sequences</taxon>
        <taxon>metagenomes</taxon>
        <taxon>organismal metagenomes</taxon>
    </lineage>
</organism>
<accession>A0A6M3IZ87</accession>
<evidence type="ECO:0000313" key="1">
    <source>
        <dbReference type="EMBL" id="QJA61952.1"/>
    </source>
</evidence>
<gene>
    <name evidence="2" type="ORF">MM415A02320_0006</name>
    <name evidence="1" type="ORF">MM415B00849_0009</name>
</gene>
<reference evidence="1" key="1">
    <citation type="submission" date="2020-03" db="EMBL/GenBank/DDBJ databases">
        <title>The deep terrestrial virosphere.</title>
        <authorList>
            <person name="Holmfeldt K."/>
            <person name="Nilsson E."/>
            <person name="Simone D."/>
            <person name="Lopez-Fernandez M."/>
            <person name="Wu X."/>
            <person name="de Brujin I."/>
            <person name="Lundin D."/>
            <person name="Andersson A."/>
            <person name="Bertilsson S."/>
            <person name="Dopson M."/>
        </authorList>
    </citation>
    <scope>NUCLEOTIDE SEQUENCE</scope>
    <source>
        <strain evidence="2">MM415A02320</strain>
        <strain evidence="1">MM415B00849</strain>
    </source>
</reference>
<protein>
    <submittedName>
        <fullName evidence="1">Uncharacterized protein</fullName>
    </submittedName>
</protein>
<dbReference type="EMBL" id="MT142036">
    <property type="protein sequence ID" value="QJA73563.1"/>
    <property type="molecule type" value="Genomic_DNA"/>
</dbReference>
<proteinExistence type="predicted"/>
<evidence type="ECO:0000313" key="2">
    <source>
        <dbReference type="EMBL" id="QJA73563.1"/>
    </source>
</evidence>
<dbReference type="AlphaFoldDB" id="A0A6M3IZ87"/>
<name>A0A6M3IZ87_9ZZZZ</name>
<sequence>MRHNEAKSFEELKNRMLSLEDIVLKYQESNTEKIDKLATELAIISKDVIIVKESTDAVTK</sequence>
<dbReference type="EMBL" id="MT141458">
    <property type="protein sequence ID" value="QJA61952.1"/>
    <property type="molecule type" value="Genomic_DNA"/>
</dbReference>